<dbReference type="InterPro" id="IPR003141">
    <property type="entry name" value="Pol/His_phosphatase_N"/>
</dbReference>
<comment type="caution">
    <text evidence="2">The sequence shown here is derived from an EMBL/GenBank/DDBJ whole genome shotgun (WGS) entry which is preliminary data.</text>
</comment>
<dbReference type="SMART" id="SM00481">
    <property type="entry name" value="POLIIIAc"/>
    <property type="match status" value="1"/>
</dbReference>
<dbReference type="Pfam" id="PF02811">
    <property type="entry name" value="PHP"/>
    <property type="match status" value="1"/>
</dbReference>
<dbReference type="InterPro" id="IPR052018">
    <property type="entry name" value="PHP_domain"/>
</dbReference>
<dbReference type="CDD" id="cd07438">
    <property type="entry name" value="PHP_HisPPase_AMP"/>
    <property type="match status" value="1"/>
</dbReference>
<reference evidence="3" key="1">
    <citation type="submission" date="2017-04" db="EMBL/GenBank/DDBJ databases">
        <title>Function of individual gut microbiota members based on whole genome sequencing of pure cultures obtained from chicken caecum.</title>
        <authorList>
            <person name="Medvecky M."/>
            <person name="Cejkova D."/>
            <person name="Polansky O."/>
            <person name="Karasova D."/>
            <person name="Kubasova T."/>
            <person name="Cizek A."/>
            <person name="Rychlik I."/>
        </authorList>
    </citation>
    <scope>NUCLEOTIDE SEQUENCE [LARGE SCALE GENOMIC DNA]</scope>
    <source>
        <strain evidence="3">An90</strain>
    </source>
</reference>
<dbReference type="InterPro" id="IPR004013">
    <property type="entry name" value="PHP_dom"/>
</dbReference>
<dbReference type="Gene3D" id="1.10.150.650">
    <property type="match status" value="1"/>
</dbReference>
<dbReference type="AlphaFoldDB" id="A0A1Y3QZR4"/>
<evidence type="ECO:0000313" key="3">
    <source>
        <dbReference type="Proteomes" id="UP000195772"/>
    </source>
</evidence>
<evidence type="ECO:0000259" key="1">
    <source>
        <dbReference type="SMART" id="SM00481"/>
    </source>
</evidence>
<organism evidence="2 3">
    <name type="scientific">Alistipes onderdonkii</name>
    <dbReference type="NCBI Taxonomy" id="328813"/>
    <lineage>
        <taxon>Bacteria</taxon>
        <taxon>Pseudomonadati</taxon>
        <taxon>Bacteroidota</taxon>
        <taxon>Bacteroidia</taxon>
        <taxon>Bacteroidales</taxon>
        <taxon>Rikenellaceae</taxon>
        <taxon>Alistipes</taxon>
    </lineage>
</organism>
<dbReference type="OrthoDB" id="9804333at2"/>
<dbReference type="InterPro" id="IPR016195">
    <property type="entry name" value="Pol/histidinol_Pase-like"/>
</dbReference>
<dbReference type="Gene3D" id="3.20.20.140">
    <property type="entry name" value="Metal-dependent hydrolases"/>
    <property type="match status" value="1"/>
</dbReference>
<dbReference type="EMBL" id="NFHB01000001">
    <property type="protein sequence ID" value="OUN05174.1"/>
    <property type="molecule type" value="Genomic_DNA"/>
</dbReference>
<dbReference type="GO" id="GO:0035312">
    <property type="term" value="F:5'-3' DNA exonuclease activity"/>
    <property type="evidence" value="ECO:0007669"/>
    <property type="project" value="TreeGrafter"/>
</dbReference>
<dbReference type="PANTHER" id="PTHR42924">
    <property type="entry name" value="EXONUCLEASE"/>
    <property type="match status" value="1"/>
</dbReference>
<dbReference type="PANTHER" id="PTHR42924:SF3">
    <property type="entry name" value="POLYMERASE_HISTIDINOL PHOSPHATASE N-TERMINAL DOMAIN-CONTAINING PROTEIN"/>
    <property type="match status" value="1"/>
</dbReference>
<sequence length="293" mass="31641">MDLHIHSAYSSDGEIPAACIAQRCAASGTATFSLTDHNCVRGLDEAAGGASKAGLGFVPGIEVDCNFEGTDLHLLGYGIDWRSRDFASLEEDVAAKVTEAFGETVHRLRKLGFAVDGAAVLAAAGEKLPTLELVAEVMLSDAAYDTPLLAPYREGGARGDMPYINFYLDYGAQGRPAFVPVDFMDYRDAVALIRDNGGVPVVAHPGLNFRGRERVAERLLDFGAEGLEVFNNYHDTTQIGYFAPLVQRRGALMTCGSDFHGKTKPLIGIGQFRFDDRFESYLRASAARLPVLP</sequence>
<proteinExistence type="predicted"/>
<dbReference type="SUPFAM" id="SSF89550">
    <property type="entry name" value="PHP domain-like"/>
    <property type="match status" value="1"/>
</dbReference>
<feature type="domain" description="Polymerase/histidinol phosphatase N-terminal" evidence="1">
    <location>
        <begin position="1"/>
        <end position="67"/>
    </location>
</feature>
<accession>A0A1Y3QZR4</accession>
<name>A0A1Y3QZR4_9BACT</name>
<dbReference type="GO" id="GO:0004534">
    <property type="term" value="F:5'-3' RNA exonuclease activity"/>
    <property type="evidence" value="ECO:0007669"/>
    <property type="project" value="TreeGrafter"/>
</dbReference>
<gene>
    <name evidence="2" type="ORF">B5G41_02490</name>
</gene>
<dbReference type="Proteomes" id="UP000195772">
    <property type="component" value="Unassembled WGS sequence"/>
</dbReference>
<dbReference type="eggNOG" id="COG0613">
    <property type="taxonomic scope" value="Bacteria"/>
</dbReference>
<protein>
    <submittedName>
        <fullName evidence="2">Phosphatase</fullName>
    </submittedName>
</protein>
<evidence type="ECO:0000313" key="2">
    <source>
        <dbReference type="EMBL" id="OUN05174.1"/>
    </source>
</evidence>
<dbReference type="RefSeq" id="WP_087401128.1">
    <property type="nucleotide sequence ID" value="NZ_JADPGS010000001.1"/>
</dbReference>